<sequence length="289" mass="32587">MTNLSWILSCLLVGSLIPDKPAYQIFNKTGQIVSYDSMIQELTEAEVVLFGEVHNDALVHWLELQVAQDLYNQDSNVVLGFEMLEADNQLIINEYLTSVVEERHFTQEAKLWDNHATDYQPLVDWAKEKNTSVIATNIPRRYASLVSREGINQLDSLSEEAKQWIAPLPVNIDMELPGYQNMLSMMGGMQGHSGMSGENMVQAQAIKDATMAHFIVQNLPHNGVFIHYNGSYHSDNFEGIGWYLQQQQPELSIKTISCIELPSLDSLNEDAQGLADFIIVTPTDMTKTY</sequence>
<keyword evidence="2" id="KW-0449">Lipoprotein</keyword>
<evidence type="ECO:0000259" key="1">
    <source>
        <dbReference type="Pfam" id="PF04187"/>
    </source>
</evidence>
<dbReference type="SUPFAM" id="SSF159501">
    <property type="entry name" value="EreA/ChaN-like"/>
    <property type="match status" value="1"/>
</dbReference>
<dbReference type="InterPro" id="IPR007314">
    <property type="entry name" value="Cofac_haem-bd_dom"/>
</dbReference>
<protein>
    <submittedName>
        <fullName evidence="2">ChaN family lipoprotein</fullName>
    </submittedName>
</protein>
<dbReference type="Pfam" id="PF04187">
    <property type="entry name" value="Cofac_haem_bdg"/>
    <property type="match status" value="1"/>
</dbReference>
<dbReference type="EMBL" id="CP120682">
    <property type="protein sequence ID" value="WKN39046.1"/>
    <property type="molecule type" value="Genomic_DNA"/>
</dbReference>
<reference evidence="2" key="1">
    <citation type="journal article" date="2023" name="Comput. Struct. Biotechnol. J.">
        <title>Discovery of a novel marine Bacteroidetes with a rich repertoire of carbohydrate-active enzymes.</title>
        <authorList>
            <person name="Chen B."/>
            <person name="Liu G."/>
            <person name="Chen Q."/>
            <person name="Wang H."/>
            <person name="Liu L."/>
            <person name="Tang K."/>
        </authorList>
    </citation>
    <scope>NUCLEOTIDE SEQUENCE</scope>
    <source>
        <strain evidence="2">TK19036</strain>
    </source>
</reference>
<organism evidence="2">
    <name type="scientific">Roseihalotalea indica</name>
    <dbReference type="NCBI Taxonomy" id="2867963"/>
    <lineage>
        <taxon>Bacteria</taxon>
        <taxon>Pseudomonadati</taxon>
        <taxon>Bacteroidota</taxon>
        <taxon>Cytophagia</taxon>
        <taxon>Cytophagales</taxon>
        <taxon>Catalimonadaceae</taxon>
        <taxon>Roseihalotalea</taxon>
    </lineage>
</organism>
<evidence type="ECO:0000313" key="2">
    <source>
        <dbReference type="EMBL" id="WKN39046.1"/>
    </source>
</evidence>
<gene>
    <name evidence="2" type="ORF">K4G66_10065</name>
</gene>
<dbReference type="CDD" id="cd14727">
    <property type="entry name" value="ChanN-like"/>
    <property type="match status" value="1"/>
</dbReference>
<accession>A0AA49GU27</accession>
<name>A0AA49GU27_9BACT</name>
<reference evidence="2" key="2">
    <citation type="journal article" date="2024" name="Antonie Van Leeuwenhoek">
        <title>Roseihalotalea indica gen. nov., sp. nov., a halophilic Bacteroidetes from mesopelagic Southwest Indian Ocean with higher carbohydrate metabolic potential.</title>
        <authorList>
            <person name="Chen B."/>
            <person name="Zhang M."/>
            <person name="Lin D."/>
            <person name="Ye J."/>
            <person name="Tang K."/>
        </authorList>
    </citation>
    <scope>NUCLEOTIDE SEQUENCE</scope>
    <source>
        <strain evidence="2">TK19036</strain>
    </source>
</reference>
<proteinExistence type="predicted"/>
<dbReference type="Gene3D" id="3.40.50.11550">
    <property type="match status" value="1"/>
</dbReference>
<feature type="domain" description="Haem-binding uptake Tiki superfamily ChaN" evidence="1">
    <location>
        <begin position="38"/>
        <end position="244"/>
    </location>
</feature>
<dbReference type="AlphaFoldDB" id="A0AA49GU27"/>